<dbReference type="EMBL" id="LNFP01000437">
    <property type="protein sequence ID" value="KUF92855.1"/>
    <property type="molecule type" value="Genomic_DNA"/>
</dbReference>
<reference evidence="5 6" key="1">
    <citation type="submission" date="2015-11" db="EMBL/GenBank/DDBJ databases">
        <title>Genomes and virulence difference between two physiological races of Phytophthora nicotianae.</title>
        <authorList>
            <person name="Liu H."/>
            <person name="Ma X."/>
            <person name="Yu H."/>
            <person name="Fang D."/>
            <person name="Li Y."/>
            <person name="Wang X."/>
            <person name="Wang W."/>
            <person name="Dong Y."/>
            <person name="Xiao B."/>
        </authorList>
    </citation>
    <scope>NUCLEOTIDE SEQUENCE [LARGE SCALE GENOMIC DNA]</scope>
    <source>
        <strain evidence="6">race 1</strain>
    </source>
</reference>
<sequence length="509" mass="55327">MGAASSSPSAATGSAAVKQIFASAQGKAAFEKISPIWKFPPAAALRDSRAAFSCRVAKMTESELAAYAPGAAGPDPVDGKPQTVDTHLHRAANALFLVRQFAMRFVERTDECSLLAHFNHQPTAESAGAQSNAAATTRHALLTALIEYPPKYALLSSNNKTYDLHVEVVNTLLVLLSPVVYPRDHSKQAGDLRAHNPFLYMLMASVLPDGKKSYWASGVVRRLLQNSIEQIQATGSSSASNTAVITLRKAREMSLIAMSGTSDQAYEQEQFSYFTLEGVGSIAALSNLARSAENLHMYAAQGIVGLIDMLAKNEAKLVAQMHRLKPTDKDESEVLAQKQSAYVEFIRLLLGVISSCLKAKQLPRNPQLIYSLLHRADTFAALQQHSEFAAHVHNGPVWSTLARFQAVVDAKTSPDDVLDTDMVLDIIRGECVSLLAASSAGSRTGGALKHHTSVDDDDASYRYEEEADPEQFFVPYIWKLIQEQTPDFCWKVDKITLFVPTGVTTVTTG</sequence>
<evidence type="ECO:0000313" key="5">
    <source>
        <dbReference type="EMBL" id="KUF92855.1"/>
    </source>
</evidence>
<dbReference type="PANTHER" id="PTHR12895">
    <property type="entry name" value="DYMECLIN"/>
    <property type="match status" value="1"/>
</dbReference>
<dbReference type="GO" id="GO:0005794">
    <property type="term" value="C:Golgi apparatus"/>
    <property type="evidence" value="ECO:0007669"/>
    <property type="project" value="TreeGrafter"/>
</dbReference>
<evidence type="ECO:0000256" key="3">
    <source>
        <dbReference type="ARBA" id="ARBA00022707"/>
    </source>
</evidence>
<evidence type="ECO:0000256" key="1">
    <source>
        <dbReference type="ARBA" id="ARBA00010603"/>
    </source>
</evidence>
<dbReference type="AlphaFoldDB" id="A0A0W8D900"/>
<dbReference type="GO" id="GO:0007030">
    <property type="term" value="P:Golgi organization"/>
    <property type="evidence" value="ECO:0007669"/>
    <property type="project" value="TreeGrafter"/>
</dbReference>
<dbReference type="Pfam" id="PF09742">
    <property type="entry name" value="Dymeclin"/>
    <property type="match status" value="2"/>
</dbReference>
<gene>
    <name evidence="5" type="ORF">AM588_10005269</name>
</gene>
<comment type="caution">
    <text evidence="5">The sequence shown here is derived from an EMBL/GenBank/DDBJ whole genome shotgun (WGS) entry which is preliminary data.</text>
</comment>
<evidence type="ECO:0000256" key="4">
    <source>
        <dbReference type="ARBA" id="ARBA00023288"/>
    </source>
</evidence>
<accession>A0A0W8D900</accession>
<comment type="similarity">
    <text evidence="1">Belongs to the dymeclin family.</text>
</comment>
<evidence type="ECO:0000313" key="6">
    <source>
        <dbReference type="Proteomes" id="UP000054636"/>
    </source>
</evidence>
<keyword evidence="3" id="KW-0519">Myristate</keyword>
<organism evidence="5 6">
    <name type="scientific">Phytophthora nicotianae</name>
    <name type="common">Potato buckeye rot agent</name>
    <name type="synonym">Phytophthora parasitica</name>
    <dbReference type="NCBI Taxonomy" id="4792"/>
    <lineage>
        <taxon>Eukaryota</taxon>
        <taxon>Sar</taxon>
        <taxon>Stramenopiles</taxon>
        <taxon>Oomycota</taxon>
        <taxon>Peronosporomycetes</taxon>
        <taxon>Peronosporales</taxon>
        <taxon>Peronosporaceae</taxon>
        <taxon>Phytophthora</taxon>
    </lineage>
</organism>
<proteinExistence type="inferred from homology"/>
<evidence type="ECO:0000256" key="2">
    <source>
        <dbReference type="ARBA" id="ARBA00015736"/>
    </source>
</evidence>
<keyword evidence="4" id="KW-0449">Lipoprotein</keyword>
<dbReference type="PANTHER" id="PTHR12895:SF9">
    <property type="entry name" value="DYMECLIN"/>
    <property type="match status" value="1"/>
</dbReference>
<protein>
    <recommendedName>
        <fullName evidence="2">Dymeclin</fullName>
    </recommendedName>
</protein>
<name>A0A0W8D900_PHYNI</name>
<dbReference type="Proteomes" id="UP000054636">
    <property type="component" value="Unassembled WGS sequence"/>
</dbReference>
<dbReference type="InterPro" id="IPR019142">
    <property type="entry name" value="Dymeclin"/>
</dbReference>